<reference evidence="4" key="1">
    <citation type="submission" date="2023-07" db="EMBL/GenBank/DDBJ databases">
        <authorList>
            <person name="Kim M."/>
        </authorList>
    </citation>
    <scope>NUCLEOTIDE SEQUENCE</scope>
    <source>
        <strain evidence="4">BIUV-7</strain>
    </source>
</reference>
<dbReference type="EMBL" id="JAUOTP010000004">
    <property type="protein sequence ID" value="MDO6415059.1"/>
    <property type="molecule type" value="Genomic_DNA"/>
</dbReference>
<dbReference type="RefSeq" id="WP_303542755.1">
    <property type="nucleotide sequence ID" value="NZ_JAUOTP010000004.1"/>
</dbReference>
<protein>
    <submittedName>
        <fullName evidence="4">Superoxide dismutase family protein</fullName>
    </submittedName>
</protein>
<feature type="domain" description="Superoxide dismutase copper/zinc binding" evidence="3">
    <location>
        <begin position="35"/>
        <end position="161"/>
    </location>
</feature>
<comment type="caution">
    <text evidence="4">The sequence shown here is derived from an EMBL/GenBank/DDBJ whole genome shotgun (WGS) entry which is preliminary data.</text>
</comment>
<gene>
    <name evidence="4" type="ORF">Q4F19_11770</name>
</gene>
<comment type="similarity">
    <text evidence="1">Belongs to the Cu-Zn superoxide dismutase family.</text>
</comment>
<dbReference type="SUPFAM" id="SSF49329">
    <property type="entry name" value="Cu,Zn superoxide dismutase-like"/>
    <property type="match status" value="1"/>
</dbReference>
<dbReference type="InterPro" id="IPR036423">
    <property type="entry name" value="SOD-like_Cu/Zn_dom_sf"/>
</dbReference>
<feature type="chain" id="PRO_5046273158" evidence="2">
    <location>
        <begin position="22"/>
        <end position="163"/>
    </location>
</feature>
<keyword evidence="2" id="KW-0732">Signal</keyword>
<evidence type="ECO:0000256" key="1">
    <source>
        <dbReference type="ARBA" id="ARBA00010457"/>
    </source>
</evidence>
<evidence type="ECO:0000313" key="4">
    <source>
        <dbReference type="EMBL" id="MDO6415059.1"/>
    </source>
</evidence>
<keyword evidence="5" id="KW-1185">Reference proteome</keyword>
<dbReference type="Proteomes" id="UP001169764">
    <property type="component" value="Unassembled WGS sequence"/>
</dbReference>
<accession>A0ABT8Y9Q9</accession>
<feature type="signal peptide" evidence="2">
    <location>
        <begin position="1"/>
        <end position="21"/>
    </location>
</feature>
<dbReference type="Gene3D" id="2.60.40.200">
    <property type="entry name" value="Superoxide dismutase, copper/zinc binding domain"/>
    <property type="match status" value="1"/>
</dbReference>
<dbReference type="PANTHER" id="PTHR10003">
    <property type="entry name" value="SUPEROXIDE DISMUTASE CU-ZN -RELATED"/>
    <property type="match status" value="1"/>
</dbReference>
<evidence type="ECO:0000313" key="5">
    <source>
        <dbReference type="Proteomes" id="UP001169764"/>
    </source>
</evidence>
<sequence>MRFSHMLALIAAAALPAAAVAHVVPLKNNAGASAGSVDLIAAPKGLLIKVDATGLTPGWHAIHIHEKADCSDAAFKMAGAHTHSATPAAHGLLNPAANDTGDLPNIYAGADGTAKAELFTTLTMMAPLHDADGSAIVIHAKADDYTTQPIGGAGDRVACGAFK</sequence>
<dbReference type="Pfam" id="PF00080">
    <property type="entry name" value="Sod_Cu"/>
    <property type="match status" value="1"/>
</dbReference>
<dbReference type="InterPro" id="IPR024134">
    <property type="entry name" value="SOD_Cu/Zn_/chaperone"/>
</dbReference>
<evidence type="ECO:0000259" key="3">
    <source>
        <dbReference type="Pfam" id="PF00080"/>
    </source>
</evidence>
<name>A0ABT8Y9Q9_9SPHN</name>
<evidence type="ECO:0000256" key="2">
    <source>
        <dbReference type="SAM" id="SignalP"/>
    </source>
</evidence>
<proteinExistence type="inferred from homology"/>
<organism evidence="4 5">
    <name type="scientific">Sphingomonas natans</name>
    <dbReference type="NCBI Taxonomy" id="3063330"/>
    <lineage>
        <taxon>Bacteria</taxon>
        <taxon>Pseudomonadati</taxon>
        <taxon>Pseudomonadota</taxon>
        <taxon>Alphaproteobacteria</taxon>
        <taxon>Sphingomonadales</taxon>
        <taxon>Sphingomonadaceae</taxon>
        <taxon>Sphingomonas</taxon>
    </lineage>
</organism>
<dbReference type="InterPro" id="IPR001424">
    <property type="entry name" value="SOD_Cu_Zn_dom"/>
</dbReference>